<dbReference type="PROSITE" id="PS50181">
    <property type="entry name" value="FBOX"/>
    <property type="match status" value="1"/>
</dbReference>
<dbReference type="VEuPathDB" id="FungiDB:BON22_2903"/>
<name>A0A061B164_CYBFA</name>
<dbReference type="InterPro" id="IPR001810">
    <property type="entry name" value="F-box_dom"/>
</dbReference>
<organism evidence="2">
    <name type="scientific">Cyberlindnera fabianii</name>
    <name type="common">Yeast</name>
    <name type="synonym">Hansenula fabianii</name>
    <dbReference type="NCBI Taxonomy" id="36022"/>
    <lineage>
        <taxon>Eukaryota</taxon>
        <taxon>Fungi</taxon>
        <taxon>Dikarya</taxon>
        <taxon>Ascomycota</taxon>
        <taxon>Saccharomycotina</taxon>
        <taxon>Saccharomycetes</taxon>
        <taxon>Phaffomycetales</taxon>
        <taxon>Phaffomycetaceae</taxon>
        <taxon>Cyberlindnera</taxon>
    </lineage>
</organism>
<dbReference type="EMBL" id="LK052896">
    <property type="protein sequence ID" value="CDR43236.1"/>
    <property type="molecule type" value="Genomic_DNA"/>
</dbReference>
<sequence length="621" mass="69103">MLLSLPVEVLLQVMDQLTPTDLGVLCQMEELAHMFHYISDHTSTSSEDAFFTPHAKVKQDHMFRGDILVDTSRYYLIEVKGAQSLVVAEGKTQFTRRVISVTNQIDDFSLDIKSVMTAGQYQKKYVFRNFPQLTMRKLEIDPKMVEIKECPSVSIIDALSLDNTLKMKMGGVSSLNISNSHESVLENIDFATVPSDFLSVNFPKHTPMSLEVCAVHTASLSSYGVFEHLYLPNLFGNLFLAPMNTSYIDSLDAPFLNHLSISCSPSVPKIDKLHVPHLRFLDITEEESTPGTHAEETLMAGQYGIENVFANTDLWTNITNLRLRVFSYHIFNYTHNASNLQSLCLEYMCPPDYLITSRLHFPKLEQLQLIAGVNANDAYIPTFNVPHLKTLTITGEFATASNLNIVAHYPSLRSLQFNKVDIRAVNLMLGNSTFPHLDNMKLINTPTPPAYITGGLHLSAAFPVLTSIEIQLIIPSIETINIRYALNSPNLSTLICGVTRTTIQDAPFAPFERDPWNGGRVQPSTILSIFSLPFLGCLILKEISDVYLSSTPSMSSIFHGGSTDLQKLDCDASVEHLHELVYKNQNPAAPIQSVVCPCAGLFRKVVRGSVHPRAEAFTSAD</sequence>
<proteinExistence type="predicted"/>
<protein>
    <submittedName>
        <fullName evidence="2">CYFA0S11e02146g1_1</fullName>
    </submittedName>
</protein>
<dbReference type="InterPro" id="IPR032675">
    <property type="entry name" value="LRR_dom_sf"/>
</dbReference>
<evidence type="ECO:0000313" key="2">
    <source>
        <dbReference type="EMBL" id="CDR43236.1"/>
    </source>
</evidence>
<evidence type="ECO:0000259" key="1">
    <source>
        <dbReference type="PROSITE" id="PS50181"/>
    </source>
</evidence>
<dbReference type="AlphaFoldDB" id="A0A061B164"/>
<reference evidence="2" key="1">
    <citation type="journal article" date="2014" name="Genome Announc.">
        <title>Genome sequence of the yeast Cyberlindnera fabianii (Hansenula fabianii).</title>
        <authorList>
            <person name="Freel K.C."/>
            <person name="Sarilar V."/>
            <person name="Neuveglise C."/>
            <person name="Devillers H."/>
            <person name="Friedrich A."/>
            <person name="Schacherer J."/>
        </authorList>
    </citation>
    <scope>NUCLEOTIDE SEQUENCE</scope>
    <source>
        <strain evidence="2">YJS4271</strain>
    </source>
</reference>
<gene>
    <name evidence="2" type="ORF">CYFA0S_11e02146g</name>
</gene>
<accession>A0A061B164</accession>
<feature type="domain" description="F-box" evidence="1">
    <location>
        <begin position="1"/>
        <end position="54"/>
    </location>
</feature>
<dbReference type="Gene3D" id="3.80.10.10">
    <property type="entry name" value="Ribonuclease Inhibitor"/>
    <property type="match status" value="1"/>
</dbReference>